<organism evidence="13 14">
    <name type="scientific">Blyttiomyces helicus</name>
    <dbReference type="NCBI Taxonomy" id="388810"/>
    <lineage>
        <taxon>Eukaryota</taxon>
        <taxon>Fungi</taxon>
        <taxon>Fungi incertae sedis</taxon>
        <taxon>Chytridiomycota</taxon>
        <taxon>Chytridiomycota incertae sedis</taxon>
        <taxon>Chytridiomycetes</taxon>
        <taxon>Chytridiomycetes incertae sedis</taxon>
        <taxon>Blyttiomyces</taxon>
    </lineage>
</organism>
<dbReference type="GO" id="GO:0032266">
    <property type="term" value="F:phosphatidylinositol-3-phosphate binding"/>
    <property type="evidence" value="ECO:0007669"/>
    <property type="project" value="TreeGrafter"/>
</dbReference>
<dbReference type="Proteomes" id="UP000269721">
    <property type="component" value="Unassembled WGS sequence"/>
</dbReference>
<feature type="compositionally biased region" description="Acidic residues" evidence="12">
    <location>
        <begin position="151"/>
        <end position="161"/>
    </location>
</feature>
<evidence type="ECO:0000256" key="5">
    <source>
        <dbReference type="ARBA" id="ARBA00022448"/>
    </source>
</evidence>
<feature type="region of interest" description="Disordered" evidence="12">
    <location>
        <begin position="149"/>
        <end position="184"/>
    </location>
</feature>
<dbReference type="InterPro" id="IPR026849">
    <property type="entry name" value="ATG2"/>
</dbReference>
<evidence type="ECO:0000256" key="3">
    <source>
        <dbReference type="ARBA" id="ARBA00009714"/>
    </source>
</evidence>
<dbReference type="GO" id="GO:0000422">
    <property type="term" value="P:autophagy of mitochondrion"/>
    <property type="evidence" value="ECO:0007669"/>
    <property type="project" value="TreeGrafter"/>
</dbReference>
<evidence type="ECO:0000256" key="9">
    <source>
        <dbReference type="ARBA" id="ARBA00023136"/>
    </source>
</evidence>
<dbReference type="Pfam" id="PF13329">
    <property type="entry name" value="ATG2_CAD"/>
    <property type="match status" value="1"/>
</dbReference>
<dbReference type="PANTHER" id="PTHR13190">
    <property type="entry name" value="AUTOPHAGY-RELATED 2, ISOFORM A"/>
    <property type="match status" value="1"/>
</dbReference>
<dbReference type="EMBL" id="KZ995480">
    <property type="protein sequence ID" value="RKO90581.1"/>
    <property type="molecule type" value="Genomic_DNA"/>
</dbReference>
<feature type="compositionally biased region" description="Basic and acidic residues" evidence="12">
    <location>
        <begin position="792"/>
        <end position="802"/>
    </location>
</feature>
<dbReference type="GO" id="GO:0006869">
    <property type="term" value="P:lipid transport"/>
    <property type="evidence" value="ECO:0007669"/>
    <property type="project" value="UniProtKB-KW"/>
</dbReference>
<name>A0A4P9WD32_9FUNG</name>
<feature type="region of interest" description="Disordered" evidence="12">
    <location>
        <begin position="281"/>
        <end position="308"/>
    </location>
</feature>
<keyword evidence="9" id="KW-0472">Membrane</keyword>
<evidence type="ECO:0000256" key="7">
    <source>
        <dbReference type="ARBA" id="ARBA00023006"/>
    </source>
</evidence>
<evidence type="ECO:0000256" key="8">
    <source>
        <dbReference type="ARBA" id="ARBA00023055"/>
    </source>
</evidence>
<proteinExistence type="inferred from homology"/>
<evidence type="ECO:0000256" key="11">
    <source>
        <dbReference type="ARBA" id="ARBA00024615"/>
    </source>
</evidence>
<dbReference type="GO" id="GO:0034727">
    <property type="term" value="P:piecemeal microautophagy of the nucleus"/>
    <property type="evidence" value="ECO:0007669"/>
    <property type="project" value="TreeGrafter"/>
</dbReference>
<comment type="subcellular location">
    <subcellularLocation>
        <location evidence="1">Endoplasmic reticulum membrane</location>
        <topology evidence="1">Peripheral membrane protein</topology>
    </subcellularLocation>
    <subcellularLocation>
        <location evidence="2">Preautophagosomal structure membrane</location>
        <topology evidence="2">Peripheral membrane protein</topology>
    </subcellularLocation>
</comment>
<dbReference type="GO" id="GO:0061723">
    <property type="term" value="P:glycophagy"/>
    <property type="evidence" value="ECO:0007669"/>
    <property type="project" value="TreeGrafter"/>
</dbReference>
<dbReference type="AlphaFoldDB" id="A0A4P9WD32"/>
<keyword evidence="5" id="KW-0813">Transport</keyword>
<evidence type="ECO:0000313" key="14">
    <source>
        <dbReference type="Proteomes" id="UP000269721"/>
    </source>
</evidence>
<accession>A0A4P9WD32</accession>
<dbReference type="GO" id="GO:0000045">
    <property type="term" value="P:autophagosome assembly"/>
    <property type="evidence" value="ECO:0007669"/>
    <property type="project" value="TreeGrafter"/>
</dbReference>
<evidence type="ECO:0000256" key="2">
    <source>
        <dbReference type="ARBA" id="ARBA00004623"/>
    </source>
</evidence>
<feature type="compositionally biased region" description="Low complexity" evidence="12">
    <location>
        <begin position="162"/>
        <end position="179"/>
    </location>
</feature>
<feature type="region of interest" description="Disordered" evidence="12">
    <location>
        <begin position="417"/>
        <end position="438"/>
    </location>
</feature>
<keyword evidence="6" id="KW-0256">Endoplasmic reticulum</keyword>
<evidence type="ECO:0000256" key="12">
    <source>
        <dbReference type="SAM" id="MobiDB-lite"/>
    </source>
</evidence>
<gene>
    <name evidence="13" type="ORF">BDK51DRAFT_48267</name>
</gene>
<feature type="compositionally biased region" description="Gly residues" evidence="12">
    <location>
        <begin position="804"/>
        <end position="816"/>
    </location>
</feature>
<feature type="region of interest" description="Disordered" evidence="12">
    <location>
        <begin position="1035"/>
        <end position="1054"/>
    </location>
</feature>
<keyword evidence="8" id="KW-0445">Lipid transport</keyword>
<evidence type="ECO:0000256" key="6">
    <source>
        <dbReference type="ARBA" id="ARBA00022824"/>
    </source>
</evidence>
<dbReference type="OrthoDB" id="2162117at2759"/>
<comment type="catalytic activity">
    <reaction evidence="10">
        <text>a 1,2-diacyl-sn-glycero-3-phospho-L-serine(in) = a 1,2-diacyl-sn-glycero-3-phospho-L-serine(out)</text>
        <dbReference type="Rhea" id="RHEA:38663"/>
        <dbReference type="ChEBI" id="CHEBI:57262"/>
    </reaction>
</comment>
<dbReference type="GO" id="GO:0061908">
    <property type="term" value="C:phagophore"/>
    <property type="evidence" value="ECO:0007669"/>
    <property type="project" value="TreeGrafter"/>
</dbReference>
<protein>
    <recommendedName>
        <fullName evidence="4">Autophagy-related protein 2</fullName>
    </recommendedName>
</protein>
<evidence type="ECO:0000256" key="10">
    <source>
        <dbReference type="ARBA" id="ARBA00024479"/>
    </source>
</evidence>
<keyword evidence="7" id="KW-0072">Autophagy</keyword>
<evidence type="ECO:0000256" key="1">
    <source>
        <dbReference type="ARBA" id="ARBA00004406"/>
    </source>
</evidence>
<evidence type="ECO:0000256" key="4">
    <source>
        <dbReference type="ARBA" id="ARBA00018070"/>
    </source>
</evidence>
<sequence>MPPSWSFPNAWLPLSLQKRLVRFLLKRAIGQFLAKDNINMNLDSLDLHWSSGKVSLQNLDLDRDALNDLVADLPLVITSGRIAKITVTIPWKDLWAGNCCLELEGLEIHATVKTSLDDEERYGLSKSSMSDSHIMSSSMHFAENFLRTQASDDDDDSDPDSDVNPASADPSLPASPVSPQESTLEGLQSLARVIDKIMGQVRVSAKDSLLRLHHPSPDRTFTHILDISLPLAVYRDDTEAQQRDGAGAESARSPDPAIPDILKLITLSGLTISLSQIPIPAIPSSDEEDDPSTAHLSPSPLPPTTIFASSPAEDDVWIRVSGLRRAVPSGADTARQWSAEAFVRSLCILVSPASLKPLSDIMKAFEMAASEGPASPGMPPRRRSDVGDQHGLAAESVLDDLAESGAYRRALGADIYDSDSDADPDRTNPRFKSDEANSAAAPPLRLSLRVLECTAYILHSDPQTHLDPDAFFASFFTGNGSGAYLDVDPTRANTLMNARRGSPIVVEAIAASIGVDHLRFAIEGVSAKASAGLIEIEVEGVEAGEWLAPRESYASPHVLSTPTPFRTPKYSPILTFTTQPDIPTNIYAPIRLDPAPIPRPTSIPQPSRHAARGVPKGPVVRCRIQTTPAERRVDIGAGGVEFFVDLRMIGRTQGISRALRGDDVGDWAEKEVEGVNRWGMLHFACGAGWNGVEGAWDLEQRSDQRTGSFSLGDHVGFIMNDLDERDLHFNRPTLSTKLRIESPLIRVWIKVPDMSLINDPEGWAAANRESRIRPTQLLIDLINPAVSTTSGDDERPRSRRESGAGAGGGTGVGGGTSFTEGEPVRWCFEVADLGVCLAEAVGKEMHLTPIFLLTSLNSTSPRPNAELTLRSPSRTHLAAPPLAAVISTPTGLRFARPPASGSPHSTPFSDDDEDDDNVPSMDNHAATDFEPRSNNWGFQSWYDVGGRAAPAKGSEGKGGEEDDDAVWFRQRTVRESLVFLNCQLPSCHLSLSKSTLDTVQILLNDLSLFQPLAPTTPFTPSMPDTAPALMLFGEVPSSTNDNPDDPDADGEESRYFEAEGPTWEGKFDGENIDQSRGRAPLGVDTAVKGGDQGSVTAMTGLVNIGVCEYFLGGKICAVAGGGRRGREDIFRSWNADI</sequence>
<dbReference type="GO" id="GO:0005789">
    <property type="term" value="C:endoplasmic reticulum membrane"/>
    <property type="evidence" value="ECO:0007669"/>
    <property type="project" value="UniProtKB-SubCell"/>
</dbReference>
<evidence type="ECO:0000313" key="13">
    <source>
        <dbReference type="EMBL" id="RKO90581.1"/>
    </source>
</evidence>
<dbReference type="GO" id="GO:0061709">
    <property type="term" value="P:reticulophagy"/>
    <property type="evidence" value="ECO:0007669"/>
    <property type="project" value="TreeGrafter"/>
</dbReference>
<feature type="region of interest" description="Disordered" evidence="12">
    <location>
        <begin position="893"/>
        <end position="929"/>
    </location>
</feature>
<reference evidence="14" key="1">
    <citation type="journal article" date="2018" name="Nat. Microbiol.">
        <title>Leveraging single-cell genomics to expand the fungal tree of life.</title>
        <authorList>
            <person name="Ahrendt S.R."/>
            <person name="Quandt C.A."/>
            <person name="Ciobanu D."/>
            <person name="Clum A."/>
            <person name="Salamov A."/>
            <person name="Andreopoulos B."/>
            <person name="Cheng J.F."/>
            <person name="Woyke T."/>
            <person name="Pelin A."/>
            <person name="Henrissat B."/>
            <person name="Reynolds N.K."/>
            <person name="Benny G.L."/>
            <person name="Smith M.E."/>
            <person name="James T.Y."/>
            <person name="Grigoriev I.V."/>
        </authorList>
    </citation>
    <scope>NUCLEOTIDE SEQUENCE [LARGE SCALE GENOMIC DNA]</scope>
</reference>
<comment type="similarity">
    <text evidence="3">Belongs to the ATG2 family.</text>
</comment>
<dbReference type="GO" id="GO:0034045">
    <property type="term" value="C:phagophore assembly site membrane"/>
    <property type="evidence" value="ECO:0007669"/>
    <property type="project" value="UniProtKB-SubCell"/>
</dbReference>
<keyword evidence="14" id="KW-1185">Reference proteome</keyword>
<feature type="compositionally biased region" description="Basic and acidic residues" evidence="12">
    <location>
        <begin position="423"/>
        <end position="435"/>
    </location>
</feature>
<dbReference type="GO" id="GO:0043495">
    <property type="term" value="F:protein-membrane adaptor activity"/>
    <property type="evidence" value="ECO:0007669"/>
    <property type="project" value="TreeGrafter"/>
</dbReference>
<comment type="catalytic activity">
    <reaction evidence="11">
        <text>a 1,2-diacyl-sn-glycero-3-phosphoethanolamine(in) = a 1,2-diacyl-sn-glycero-3-phosphoethanolamine(out)</text>
        <dbReference type="Rhea" id="RHEA:38895"/>
        <dbReference type="ChEBI" id="CHEBI:64612"/>
    </reaction>
</comment>
<feature type="region of interest" description="Disordered" evidence="12">
    <location>
        <begin position="783"/>
        <end position="817"/>
    </location>
</feature>
<dbReference type="PANTHER" id="PTHR13190:SF1">
    <property type="entry name" value="AUTOPHAGY-RELATED 2, ISOFORM A"/>
    <property type="match status" value="1"/>
</dbReference>